<dbReference type="InterPro" id="IPR015939">
    <property type="entry name" value="Fum_Rdtase/Succ_DH_flav-like_C"/>
</dbReference>
<feature type="domain" description="FAD-dependent oxidoreductase 2 FAD-binding" evidence="14">
    <location>
        <begin position="21"/>
        <end position="392"/>
    </location>
</feature>
<comment type="catalytic activity">
    <reaction evidence="10">
        <text>L-aspartate + O2 = iminosuccinate + H2O2</text>
        <dbReference type="Rhea" id="RHEA:25876"/>
        <dbReference type="ChEBI" id="CHEBI:15379"/>
        <dbReference type="ChEBI" id="CHEBI:16240"/>
        <dbReference type="ChEBI" id="CHEBI:29991"/>
        <dbReference type="ChEBI" id="CHEBI:77875"/>
        <dbReference type="EC" id="1.4.3.16"/>
    </reaction>
    <physiologicalReaction direction="left-to-right" evidence="10">
        <dbReference type="Rhea" id="RHEA:25877"/>
    </physiologicalReaction>
</comment>
<keyword evidence="6 13" id="KW-0285">Flavoprotein</keyword>
<feature type="domain" description="Fumarate reductase/succinate dehydrogenase flavoprotein-like C-terminal" evidence="15">
    <location>
        <begin position="440"/>
        <end position="525"/>
    </location>
</feature>
<comment type="cofactor">
    <cofactor evidence="1 13">
        <name>FAD</name>
        <dbReference type="ChEBI" id="CHEBI:57692"/>
    </cofactor>
</comment>
<evidence type="ECO:0000256" key="11">
    <source>
        <dbReference type="NCBIfam" id="TIGR00551"/>
    </source>
</evidence>
<gene>
    <name evidence="16" type="primary">nadB</name>
    <name evidence="16" type="ORF">EFD62_14495</name>
</gene>
<organism evidence="16 17">
    <name type="scientific">Acetivibrio mesophilus</name>
    <dbReference type="NCBI Taxonomy" id="2487273"/>
    <lineage>
        <taxon>Bacteria</taxon>
        <taxon>Bacillati</taxon>
        <taxon>Bacillota</taxon>
        <taxon>Clostridia</taxon>
        <taxon>Eubacteriales</taxon>
        <taxon>Oscillospiraceae</taxon>
        <taxon>Acetivibrio</taxon>
    </lineage>
</organism>
<proteinExistence type="inferred from homology"/>
<keyword evidence="17" id="KW-1185">Reference proteome</keyword>
<dbReference type="Gene3D" id="3.90.700.10">
    <property type="entry name" value="Succinate dehydrogenase/fumarate reductase flavoprotein, catalytic domain"/>
    <property type="match status" value="1"/>
</dbReference>
<dbReference type="InterPro" id="IPR005288">
    <property type="entry name" value="NadB"/>
</dbReference>
<dbReference type="PIRSF" id="PIRSF000171">
    <property type="entry name" value="SDHA_APRA_LASPO"/>
    <property type="match status" value="1"/>
</dbReference>
<comment type="similarity">
    <text evidence="3 13">Belongs to the FAD-dependent oxidoreductase 2 family. NadB subfamily.</text>
</comment>
<evidence type="ECO:0000256" key="3">
    <source>
        <dbReference type="ARBA" id="ARBA00008562"/>
    </source>
</evidence>
<keyword evidence="8 13" id="KW-0274">FAD</keyword>
<dbReference type="NCBIfam" id="NF005701">
    <property type="entry name" value="PRK07512.1"/>
    <property type="match status" value="1"/>
</dbReference>
<evidence type="ECO:0000259" key="15">
    <source>
        <dbReference type="Pfam" id="PF02910"/>
    </source>
</evidence>
<evidence type="ECO:0000256" key="13">
    <source>
        <dbReference type="RuleBase" id="RU362049"/>
    </source>
</evidence>
<keyword evidence="7 13" id="KW-0662">Pyridine nucleotide biosynthesis</keyword>
<dbReference type="GO" id="GO:0033765">
    <property type="term" value="F:steroid dehydrogenase activity, acting on the CH-CH group of donors"/>
    <property type="evidence" value="ECO:0007669"/>
    <property type="project" value="UniProtKB-ARBA"/>
</dbReference>
<dbReference type="PANTHER" id="PTHR42716">
    <property type="entry name" value="L-ASPARTATE OXIDASE"/>
    <property type="match status" value="1"/>
</dbReference>
<dbReference type="Proteomes" id="UP000289166">
    <property type="component" value="Unassembled WGS sequence"/>
</dbReference>
<keyword evidence="9 13" id="KW-0560">Oxidoreductase</keyword>
<evidence type="ECO:0000313" key="16">
    <source>
        <dbReference type="EMBL" id="RXE57988.1"/>
    </source>
</evidence>
<name>A0A4Q0I1A8_9FIRM</name>
<dbReference type="AlphaFoldDB" id="A0A4Q0I1A8"/>
<dbReference type="OrthoDB" id="9806724at2"/>
<dbReference type="EMBL" id="RLII01000027">
    <property type="protein sequence ID" value="RXE57988.1"/>
    <property type="molecule type" value="Genomic_DNA"/>
</dbReference>
<dbReference type="Pfam" id="PF00890">
    <property type="entry name" value="FAD_binding_2"/>
    <property type="match status" value="1"/>
</dbReference>
<evidence type="ECO:0000256" key="6">
    <source>
        <dbReference type="ARBA" id="ARBA00022630"/>
    </source>
</evidence>
<dbReference type="GO" id="GO:0008734">
    <property type="term" value="F:L-aspartate oxidase activity"/>
    <property type="evidence" value="ECO:0007669"/>
    <property type="project" value="UniProtKB-UniRule"/>
</dbReference>
<dbReference type="SUPFAM" id="SSF56425">
    <property type="entry name" value="Succinate dehydrogenase/fumarate reductase flavoprotein, catalytic domain"/>
    <property type="match status" value="1"/>
</dbReference>
<comment type="caution">
    <text evidence="16">The sequence shown here is derived from an EMBL/GenBank/DDBJ whole genome shotgun (WGS) entry which is preliminary data.</text>
</comment>
<dbReference type="SUPFAM" id="SSF46977">
    <property type="entry name" value="Succinate dehydrogenase/fumarate reductase flavoprotein C-terminal domain"/>
    <property type="match status" value="1"/>
</dbReference>
<evidence type="ECO:0000256" key="4">
    <source>
        <dbReference type="ARBA" id="ARBA00012173"/>
    </source>
</evidence>
<sequence length="532" mass="59948">MEESRYLVDFDTDNIRTELHDVIIIGSGIAGVYTALEIPEKYDVAILTKETIEISNSVLAQGGIAVSLDKGDSPELHFKDTIYAGAGLCDEKSVWVLVNEAASNIEALCEFGVNFDRKSQNELSLSREAAHSKNRIIHAGDTTGKEVCDKLISVVRTRENVKIKERVAAIDLITENNVCKGVLTYDEDSSSYVLYRANVVVCATGGFGQLYSNTTNPEVATGDGVGLAYRAGAELMDMEFIQFHPTVLFHPDNKSFLISEAVRGEGAILRNINGERFMPKYHELNELAPRDIVSRSIFHEMKKTNSTHVYLDITFKDKEYLEQRFPNIYRTCLSYGIDISKDYIPVAPAEHYCMGGIRTDVFGRTNIKGFYACGEVACNGIHGANRLASNSLLEGLVFGHKIGTEVENIIEDYPKEPQKISIKAHSNRVLKDIDVNQIKKDIQETMTQYVGIVREREGLEKAKKKIEEYCDLIKDMKNINVRDFETQNIVLISRLVIEAALERNESRGAHFRLDHQKTDDENWKRNIIKRKF</sequence>
<accession>A0A4Q0I1A8</accession>
<comment type="subcellular location">
    <subcellularLocation>
        <location evidence="13">Cytoplasm</location>
    </subcellularLocation>
</comment>
<evidence type="ECO:0000256" key="2">
    <source>
        <dbReference type="ARBA" id="ARBA00004950"/>
    </source>
</evidence>
<dbReference type="Gene3D" id="1.20.58.100">
    <property type="entry name" value="Fumarate reductase/succinate dehydrogenase flavoprotein-like, C-terminal domain"/>
    <property type="match status" value="1"/>
</dbReference>
<feature type="active site" description="Proton acceptor" evidence="12">
    <location>
        <position position="290"/>
    </location>
</feature>
<evidence type="ECO:0000259" key="14">
    <source>
        <dbReference type="Pfam" id="PF00890"/>
    </source>
</evidence>
<protein>
    <recommendedName>
        <fullName evidence="5 11">L-aspartate oxidase</fullName>
        <ecNumber evidence="4 11">1.4.3.16</ecNumber>
    </recommendedName>
</protein>
<dbReference type="InterPro" id="IPR003953">
    <property type="entry name" value="FAD-dep_OxRdtase_2_FAD-bd"/>
</dbReference>
<evidence type="ECO:0000256" key="12">
    <source>
        <dbReference type="PIRSR" id="PIRSR000171-1"/>
    </source>
</evidence>
<dbReference type="Pfam" id="PF02910">
    <property type="entry name" value="Succ_DH_flav_C"/>
    <property type="match status" value="1"/>
</dbReference>
<dbReference type="RefSeq" id="WP_069195378.1">
    <property type="nucleotide sequence ID" value="NZ_RLII01000027.1"/>
</dbReference>
<dbReference type="EC" id="1.4.3.16" evidence="4 11"/>
<evidence type="ECO:0000256" key="1">
    <source>
        <dbReference type="ARBA" id="ARBA00001974"/>
    </source>
</evidence>
<dbReference type="GO" id="GO:0005737">
    <property type="term" value="C:cytoplasm"/>
    <property type="evidence" value="ECO:0007669"/>
    <property type="project" value="UniProtKB-SubCell"/>
</dbReference>
<evidence type="ECO:0000256" key="5">
    <source>
        <dbReference type="ARBA" id="ARBA00021901"/>
    </source>
</evidence>
<comment type="pathway">
    <text evidence="2 13">Cofactor biosynthesis; NAD(+) biosynthesis; iminoaspartate from L-aspartate (oxidase route): step 1/1.</text>
</comment>
<reference evidence="17" key="1">
    <citation type="submission" date="2018-11" db="EMBL/GenBank/DDBJ databases">
        <title>Genome sequencing of a novel mesophilic and cellulolytic organism within the genus Hungateiclostridium.</title>
        <authorList>
            <person name="Rettenmaier R."/>
            <person name="Liebl W."/>
            <person name="Zverlov V."/>
        </authorList>
    </citation>
    <scope>NUCLEOTIDE SEQUENCE [LARGE SCALE GENOMIC DNA]</scope>
    <source>
        <strain evidence="17">N2K1</strain>
    </source>
</reference>
<dbReference type="GO" id="GO:0034628">
    <property type="term" value="P:'de novo' NAD+ biosynthetic process from L-aspartate"/>
    <property type="evidence" value="ECO:0007669"/>
    <property type="project" value="TreeGrafter"/>
</dbReference>
<evidence type="ECO:0000256" key="7">
    <source>
        <dbReference type="ARBA" id="ARBA00022642"/>
    </source>
</evidence>
<dbReference type="SUPFAM" id="SSF51905">
    <property type="entry name" value="FAD/NAD(P)-binding domain"/>
    <property type="match status" value="1"/>
</dbReference>
<dbReference type="NCBIfam" id="TIGR00551">
    <property type="entry name" value="nadB"/>
    <property type="match status" value="1"/>
</dbReference>
<evidence type="ECO:0000256" key="8">
    <source>
        <dbReference type="ARBA" id="ARBA00022827"/>
    </source>
</evidence>
<dbReference type="InterPro" id="IPR036188">
    <property type="entry name" value="FAD/NAD-bd_sf"/>
</dbReference>
<dbReference type="InterPro" id="IPR037099">
    <property type="entry name" value="Fum_R/Succ_DH_flav-like_C_sf"/>
</dbReference>
<dbReference type="PANTHER" id="PTHR42716:SF2">
    <property type="entry name" value="L-ASPARTATE OXIDASE, CHLOROPLASTIC"/>
    <property type="match status" value="1"/>
</dbReference>
<dbReference type="InterPro" id="IPR027477">
    <property type="entry name" value="Succ_DH/fumarate_Rdtase_cat_sf"/>
</dbReference>
<dbReference type="Gene3D" id="3.50.50.60">
    <property type="entry name" value="FAD/NAD(P)-binding domain"/>
    <property type="match status" value="1"/>
</dbReference>
<evidence type="ECO:0000256" key="9">
    <source>
        <dbReference type="ARBA" id="ARBA00023002"/>
    </source>
</evidence>
<evidence type="ECO:0000313" key="17">
    <source>
        <dbReference type="Proteomes" id="UP000289166"/>
    </source>
</evidence>
<comment type="function">
    <text evidence="13">Catalyzes the oxidation of L-aspartate to iminoaspartate.</text>
</comment>
<dbReference type="UniPathway" id="UPA00253">
    <property type="reaction ID" value="UER00326"/>
</dbReference>
<dbReference type="FunFam" id="3.90.700.10:FF:000002">
    <property type="entry name" value="L-aspartate oxidase"/>
    <property type="match status" value="1"/>
</dbReference>
<dbReference type="PRINTS" id="PR00368">
    <property type="entry name" value="FADPNR"/>
</dbReference>
<evidence type="ECO:0000256" key="10">
    <source>
        <dbReference type="ARBA" id="ARBA00048305"/>
    </source>
</evidence>